<evidence type="ECO:0000256" key="1">
    <source>
        <dbReference type="ARBA" id="ARBA00022723"/>
    </source>
</evidence>
<evidence type="ECO:0000313" key="10">
    <source>
        <dbReference type="Proteomes" id="UP000024404"/>
    </source>
</evidence>
<evidence type="ECO:0000256" key="5">
    <source>
        <dbReference type="PROSITE-ProRule" id="PRU00723"/>
    </source>
</evidence>
<dbReference type="OMA" id="TALCDFW"/>
<sequence>MSNLHENNQANDITADGIIFYPKLGCMSTTTPTTTLTRSAASVDQKRYENNNLKLDEESLEQKMAALTLETRQKLLNEIMLRKVQMQNSPLAYPTGIHVRKNFRTPRAGSQRNRELYKTALCDFWSNGMPCRYGERCWFAHGPHELRIARFVYPGLHPYDYEIHMNSPNMLSSPYGQRFGNLEQNNPAPSAQSTPTMNPQPQPTPITPMGQNVPIGYERKLRRISPIHENVNQSNGLATQRGVSSGDSSVGSTSTTNSPEMIAKYIGWWPDTINNAYSFINRPYQNIQPNYNAAELTNEQCCSRCTEPTIDKFQA</sequence>
<dbReference type="FunFam" id="4.10.1000.10:FF:000001">
    <property type="entry name" value="zinc finger CCCH domain-containing protein 15-like"/>
    <property type="match status" value="1"/>
</dbReference>
<keyword evidence="6" id="KW-0175">Coiled coil</keyword>
<dbReference type="Proteomes" id="UP000024404">
    <property type="component" value="Unassembled WGS sequence"/>
</dbReference>
<dbReference type="EMBL" id="CMVM020000052">
    <property type="status" value="NOT_ANNOTATED_CDS"/>
    <property type="molecule type" value="Genomic_DNA"/>
</dbReference>
<dbReference type="AlphaFoldDB" id="A0A8R1XTF3"/>
<feature type="coiled-coil region" evidence="6">
    <location>
        <begin position="43"/>
        <end position="70"/>
    </location>
</feature>
<evidence type="ECO:0000313" key="9">
    <source>
        <dbReference type="EnsemblMetazoa" id="OVOC1779.1"/>
    </source>
</evidence>
<keyword evidence="10" id="KW-1185">Reference proteome</keyword>
<feature type="region of interest" description="Disordered" evidence="7">
    <location>
        <begin position="233"/>
        <end position="256"/>
    </location>
</feature>
<name>A0A8R1XTF3_ONCVO</name>
<dbReference type="InterPro" id="IPR036855">
    <property type="entry name" value="Znf_CCCH_sf"/>
</dbReference>
<dbReference type="SMART" id="SM00356">
    <property type="entry name" value="ZnF_C3H1"/>
    <property type="match status" value="1"/>
</dbReference>
<keyword evidence="2" id="KW-0677">Repeat</keyword>
<organism evidence="9 10">
    <name type="scientific">Onchocerca volvulus</name>
    <dbReference type="NCBI Taxonomy" id="6282"/>
    <lineage>
        <taxon>Eukaryota</taxon>
        <taxon>Metazoa</taxon>
        <taxon>Ecdysozoa</taxon>
        <taxon>Nematoda</taxon>
        <taxon>Chromadorea</taxon>
        <taxon>Rhabditida</taxon>
        <taxon>Spirurina</taxon>
        <taxon>Spiruromorpha</taxon>
        <taxon>Filarioidea</taxon>
        <taxon>Onchocercidae</taxon>
        <taxon>Onchocerca</taxon>
    </lineage>
</organism>
<evidence type="ECO:0000256" key="4">
    <source>
        <dbReference type="ARBA" id="ARBA00022833"/>
    </source>
</evidence>
<dbReference type="Pfam" id="PF00642">
    <property type="entry name" value="zf-CCCH"/>
    <property type="match status" value="1"/>
</dbReference>
<reference evidence="10" key="1">
    <citation type="submission" date="2013-10" db="EMBL/GenBank/DDBJ databases">
        <title>Genome sequencing of Onchocerca volvulus.</title>
        <authorList>
            <person name="Cotton J."/>
            <person name="Tsai J."/>
            <person name="Stanley E."/>
            <person name="Tracey A."/>
            <person name="Holroyd N."/>
            <person name="Lustigman S."/>
            <person name="Berriman M."/>
        </authorList>
    </citation>
    <scope>NUCLEOTIDE SEQUENCE</scope>
</reference>
<proteinExistence type="predicted"/>
<keyword evidence="3 5" id="KW-0863">Zinc-finger</keyword>
<evidence type="ECO:0000256" key="3">
    <source>
        <dbReference type="ARBA" id="ARBA00022771"/>
    </source>
</evidence>
<dbReference type="InterPro" id="IPR000571">
    <property type="entry name" value="Znf_CCCH"/>
</dbReference>
<feature type="compositionally biased region" description="Polar residues" evidence="7">
    <location>
        <begin position="182"/>
        <end position="191"/>
    </location>
</feature>
<evidence type="ECO:0000259" key="8">
    <source>
        <dbReference type="PROSITE" id="PS50103"/>
    </source>
</evidence>
<keyword evidence="1 5" id="KW-0479">Metal-binding</keyword>
<feature type="compositionally biased region" description="Low complexity" evidence="7">
    <location>
        <begin position="242"/>
        <end position="256"/>
    </location>
</feature>
<accession>A0A8R1XTF3</accession>
<evidence type="ECO:0000256" key="7">
    <source>
        <dbReference type="SAM" id="MobiDB-lite"/>
    </source>
</evidence>
<feature type="zinc finger region" description="C3H1-type" evidence="5">
    <location>
        <begin position="116"/>
        <end position="144"/>
    </location>
</feature>
<feature type="region of interest" description="Disordered" evidence="7">
    <location>
        <begin position="177"/>
        <end position="213"/>
    </location>
</feature>
<protein>
    <submittedName>
        <fullName evidence="9">C3H1-type domain-containing protein</fullName>
    </submittedName>
</protein>
<reference evidence="9" key="2">
    <citation type="submission" date="2022-06" db="UniProtKB">
        <authorList>
            <consortium name="EnsemblMetazoa"/>
        </authorList>
    </citation>
    <scope>IDENTIFICATION</scope>
</reference>
<feature type="domain" description="C3H1-type" evidence="8">
    <location>
        <begin position="116"/>
        <end position="144"/>
    </location>
</feature>
<dbReference type="SUPFAM" id="SSF90229">
    <property type="entry name" value="CCCH zinc finger"/>
    <property type="match status" value="1"/>
</dbReference>
<dbReference type="Gene3D" id="4.10.1000.10">
    <property type="entry name" value="Zinc finger, CCCH-type"/>
    <property type="match status" value="1"/>
</dbReference>
<keyword evidence="4 5" id="KW-0862">Zinc</keyword>
<dbReference type="EnsemblMetazoa" id="OVOC1779.1">
    <property type="protein sequence ID" value="OVOC1779.1"/>
    <property type="gene ID" value="WBGene00238588"/>
</dbReference>
<evidence type="ECO:0000256" key="2">
    <source>
        <dbReference type="ARBA" id="ARBA00022737"/>
    </source>
</evidence>
<dbReference type="PROSITE" id="PS50103">
    <property type="entry name" value="ZF_C3H1"/>
    <property type="match status" value="1"/>
</dbReference>
<evidence type="ECO:0000256" key="6">
    <source>
        <dbReference type="SAM" id="Coils"/>
    </source>
</evidence>
<dbReference type="GO" id="GO:0008270">
    <property type="term" value="F:zinc ion binding"/>
    <property type="evidence" value="ECO:0007669"/>
    <property type="project" value="UniProtKB-KW"/>
</dbReference>